<feature type="transmembrane region" description="Helical" evidence="2">
    <location>
        <begin position="118"/>
        <end position="138"/>
    </location>
</feature>
<feature type="compositionally biased region" description="Pro residues" evidence="1">
    <location>
        <begin position="351"/>
        <end position="365"/>
    </location>
</feature>
<feature type="compositionally biased region" description="Low complexity" evidence="1">
    <location>
        <begin position="242"/>
        <end position="252"/>
    </location>
</feature>
<keyword evidence="2" id="KW-0812">Transmembrane</keyword>
<feature type="transmembrane region" description="Helical" evidence="2">
    <location>
        <begin position="15"/>
        <end position="39"/>
    </location>
</feature>
<keyword evidence="2" id="KW-0472">Membrane</keyword>
<organism evidence="3 4">
    <name type="scientific">Agrocybe pediades</name>
    <dbReference type="NCBI Taxonomy" id="84607"/>
    <lineage>
        <taxon>Eukaryota</taxon>
        <taxon>Fungi</taxon>
        <taxon>Dikarya</taxon>
        <taxon>Basidiomycota</taxon>
        <taxon>Agaricomycotina</taxon>
        <taxon>Agaricomycetes</taxon>
        <taxon>Agaricomycetidae</taxon>
        <taxon>Agaricales</taxon>
        <taxon>Agaricineae</taxon>
        <taxon>Strophariaceae</taxon>
        <taxon>Agrocybe</taxon>
    </lineage>
</organism>
<dbReference type="AlphaFoldDB" id="A0A8H4QNU3"/>
<gene>
    <name evidence="3" type="ORF">D9613_002470</name>
</gene>
<dbReference type="EMBL" id="JAACJL010000044">
    <property type="protein sequence ID" value="KAF4614494.1"/>
    <property type="molecule type" value="Genomic_DNA"/>
</dbReference>
<keyword evidence="4" id="KW-1185">Reference proteome</keyword>
<accession>A0A8H4QNU3</accession>
<proteinExistence type="predicted"/>
<evidence type="ECO:0000313" key="4">
    <source>
        <dbReference type="Proteomes" id="UP000521872"/>
    </source>
</evidence>
<feature type="transmembrane region" description="Helical" evidence="2">
    <location>
        <begin position="59"/>
        <end position="83"/>
    </location>
</feature>
<feature type="region of interest" description="Disordered" evidence="1">
    <location>
        <begin position="302"/>
        <end position="372"/>
    </location>
</feature>
<feature type="transmembrane region" description="Helical" evidence="2">
    <location>
        <begin position="144"/>
        <end position="163"/>
    </location>
</feature>
<evidence type="ECO:0000256" key="1">
    <source>
        <dbReference type="SAM" id="MobiDB-lite"/>
    </source>
</evidence>
<protein>
    <submittedName>
        <fullName evidence="3">Uncharacterized protein</fullName>
    </submittedName>
</protein>
<sequence>MIFRVSSMYNHDRGIILLLATGFVLEWLGAILIQVLSYGVHAPIPNPAPGVRLCSQKSFPHWMFAVWIPIACFEGLILFLSICRGVTYYKSSKESKRLGLTGYAWTNSLGYILLRDSIAFPFICVSICFINLFVWIYLPHLAAQMAFCIASFAPCIIGPRLILNLREAYYQPFIQEINGQYDGPSDLGLSGLAGPYPSWADPEPEQDTKQRSHTQDKQAEQLEEEERHTKHDEHELHELNPSSSRSPLASSSQNPDSLPQSHSQRHRSRSPERITASSSSPTSATHLDPNFFELQPLHPHMTHLSTDFHGRQLHTPSSPQGEAISNTISTPPGTSITSTKRTHTTSFSSIIPPPPTIPPPVPVPRIPRSSSP</sequence>
<comment type="caution">
    <text evidence="3">The sequence shown here is derived from an EMBL/GenBank/DDBJ whole genome shotgun (WGS) entry which is preliminary data.</text>
</comment>
<feature type="compositionally biased region" description="Low complexity" evidence="1">
    <location>
        <begin position="275"/>
        <end position="285"/>
    </location>
</feature>
<feature type="compositionally biased region" description="Low complexity" evidence="1">
    <location>
        <begin position="324"/>
        <end position="350"/>
    </location>
</feature>
<keyword evidence="2" id="KW-1133">Transmembrane helix</keyword>
<evidence type="ECO:0000256" key="2">
    <source>
        <dbReference type="SAM" id="Phobius"/>
    </source>
</evidence>
<name>A0A8H4QNU3_9AGAR</name>
<feature type="compositionally biased region" description="Basic and acidic residues" evidence="1">
    <location>
        <begin position="206"/>
        <end position="238"/>
    </location>
</feature>
<dbReference type="Proteomes" id="UP000521872">
    <property type="component" value="Unassembled WGS sequence"/>
</dbReference>
<reference evidence="3 4" key="1">
    <citation type="submission" date="2019-12" db="EMBL/GenBank/DDBJ databases">
        <authorList>
            <person name="Floudas D."/>
            <person name="Bentzer J."/>
            <person name="Ahren D."/>
            <person name="Johansson T."/>
            <person name="Persson P."/>
            <person name="Tunlid A."/>
        </authorList>
    </citation>
    <scope>NUCLEOTIDE SEQUENCE [LARGE SCALE GENOMIC DNA]</scope>
    <source>
        <strain evidence="3 4">CBS 102.39</strain>
    </source>
</reference>
<evidence type="ECO:0000313" key="3">
    <source>
        <dbReference type="EMBL" id="KAF4614494.1"/>
    </source>
</evidence>
<feature type="region of interest" description="Disordered" evidence="1">
    <location>
        <begin position="192"/>
        <end position="289"/>
    </location>
</feature>